<keyword evidence="5" id="KW-1185">Reference proteome</keyword>
<evidence type="ECO:0000313" key="4">
    <source>
        <dbReference type="EMBL" id="NKN32717.1"/>
    </source>
</evidence>
<evidence type="ECO:0000313" key="5">
    <source>
        <dbReference type="Proteomes" id="UP000740754"/>
    </source>
</evidence>
<keyword evidence="2" id="KW-0540">Nuclease</keyword>
<dbReference type="InterPro" id="IPR044925">
    <property type="entry name" value="His-Me_finger_sf"/>
</dbReference>
<dbReference type="InterPro" id="IPR007346">
    <property type="entry name" value="Endonuclease-I"/>
</dbReference>
<protein>
    <submittedName>
        <fullName evidence="4">Deoxyribonuclease I</fullName>
    </submittedName>
</protein>
<sequence length="319" mass="35796">MLGIGLVLVVSLLPQSWVEPLPEHARKAVAITVDIRELVVDLVADTGSWAGGLVAVVADSSADQLLGLIDQVPVQPPAWWPESAAVPEPPALDSLPRVAGSFSTAKRWLYERVYADHRETFYCGCRYDAEAQVELGSCGLDALAGSRRARRVEAEHVFPAAQFGNFRQCWREPERFAECRTSSGRQLSGRACCERVDPVFEAAHNDLYNLYPAVGQINGERSDFNWGMVAGGEGYGTCEIRIDAEHRRVEPPARVRGDIARTMFYMRDTYGLRLSRQDEQLYAAWNNADPPDAWERERSRRIARIQGRENPYITGYRRL</sequence>
<evidence type="ECO:0000256" key="1">
    <source>
        <dbReference type="ARBA" id="ARBA00006429"/>
    </source>
</evidence>
<keyword evidence="3" id="KW-0378">Hydrolase</keyword>
<gene>
    <name evidence="4" type="ORF">HF203_05715</name>
</gene>
<dbReference type="Proteomes" id="UP000740754">
    <property type="component" value="Unassembled WGS sequence"/>
</dbReference>
<reference evidence="4 5" key="1">
    <citation type="submission" date="2020-04" db="EMBL/GenBank/DDBJ databases">
        <title>Draft Whole-Genome sequence of Marichromatium bheemlicum DSM 18632, type strain.</title>
        <authorList>
            <person name="Kyndt J.A."/>
            <person name="Meyer T.E."/>
        </authorList>
    </citation>
    <scope>NUCLEOTIDE SEQUENCE [LARGE SCALE GENOMIC DNA]</scope>
    <source>
        <strain evidence="4 5">DSM 18632</strain>
    </source>
</reference>
<evidence type="ECO:0000256" key="2">
    <source>
        <dbReference type="ARBA" id="ARBA00022722"/>
    </source>
</evidence>
<dbReference type="EMBL" id="JAAXKX010000005">
    <property type="protein sequence ID" value="NKN32717.1"/>
    <property type="molecule type" value="Genomic_DNA"/>
</dbReference>
<comment type="caution">
    <text evidence="4">The sequence shown here is derived from an EMBL/GenBank/DDBJ whole genome shotgun (WGS) entry which is preliminary data.</text>
</comment>
<dbReference type="PANTHER" id="PTHR33607:SF2">
    <property type="entry name" value="ENDONUCLEASE-1"/>
    <property type="match status" value="1"/>
</dbReference>
<dbReference type="Pfam" id="PF04231">
    <property type="entry name" value="Endonuclease_1"/>
    <property type="match status" value="1"/>
</dbReference>
<comment type="similarity">
    <text evidence="1">Belongs to the EndA/NucM nuclease family.</text>
</comment>
<evidence type="ECO:0000256" key="3">
    <source>
        <dbReference type="ARBA" id="ARBA00022801"/>
    </source>
</evidence>
<name>A0ABX1I5I5_9GAMM</name>
<organism evidence="4 5">
    <name type="scientific">Marichromatium bheemlicum</name>
    <dbReference type="NCBI Taxonomy" id="365339"/>
    <lineage>
        <taxon>Bacteria</taxon>
        <taxon>Pseudomonadati</taxon>
        <taxon>Pseudomonadota</taxon>
        <taxon>Gammaproteobacteria</taxon>
        <taxon>Chromatiales</taxon>
        <taxon>Chromatiaceae</taxon>
        <taxon>Marichromatium</taxon>
    </lineage>
</organism>
<dbReference type="PANTHER" id="PTHR33607">
    <property type="entry name" value="ENDONUCLEASE-1"/>
    <property type="match status" value="1"/>
</dbReference>
<accession>A0ABX1I5I5</accession>
<dbReference type="SUPFAM" id="SSF54060">
    <property type="entry name" value="His-Me finger endonucleases"/>
    <property type="match status" value="1"/>
</dbReference>
<proteinExistence type="inferred from homology"/>